<dbReference type="InterPro" id="IPR003156">
    <property type="entry name" value="DHHA1_dom"/>
</dbReference>
<feature type="domain" description="DDH" evidence="6">
    <location>
        <begin position="83"/>
        <end position="232"/>
    </location>
</feature>
<reference evidence="9 10" key="1">
    <citation type="submission" date="2019-03" db="EMBL/GenBank/DDBJ databases">
        <title>Bacillus niacini sp. nov. a Nicotinate-Metabolizing Mesophile Isolated from Soil.</title>
        <authorList>
            <person name="Zhang G."/>
        </authorList>
    </citation>
    <scope>NUCLEOTIDE SEQUENCE [LARGE SCALE GENOMIC DNA]</scope>
    <source>
        <strain evidence="9 10">WN066</strain>
    </source>
</reference>
<feature type="domain" description="DHHA1" evidence="7">
    <location>
        <begin position="348"/>
        <end position="440"/>
    </location>
</feature>
<dbReference type="Proteomes" id="UP000295132">
    <property type="component" value="Unassembled WGS sequence"/>
</dbReference>
<sequence>MHWKPIDIPYESHPKRGYFYYCSRMFDLDPRLIHYLWLNGYKKEEQMINFLVPSIDKMYSPFLLNDMNLAVQRIIKALYQKEHIFIFGDYDTDGITSTTLLYKILVHLNGKVSFRLPLRKEGYGLTANAVFELPTDVSLLITVDNGSSAHEAMKVAKQRGVEVIVTDHHEVLGPHPSCYAFINPRWVDNTYPFPSLSGAGVALKVSQALYERIGRRTDAVMSEAIELATLGTIADLMPMVDENRIICSLGLRKLENHPIPLIKHLKDLLHISKVDSSTVGFTFGPIFNACGRISDPNIAVKLLLMKNLTKEMVNKVIYLNEKRKEMTQLSFKIALDTIEENQLHKDQVIVVNGSFHHGIIGILAGKIAETFRKPTIVISKDGVGSARSVNGTDFSIVSAIKECGDHLLKFGGHQAAAGFSITPDSNKIGEFRKVIQEIAKKQEIRDPLITYCFELSINDVTDTFLNDLYSLEPFGINFPKPIFFTSLNDITHYETFGRKQNHLKLFHSKKEIIGFDIANNFAQWKKSSKLEVLYTSHCMKRKNILLKNLRIKE</sequence>
<dbReference type="EMBL" id="SMYO01000001">
    <property type="protein sequence ID" value="TDK65133.1"/>
    <property type="molecule type" value="Genomic_DNA"/>
</dbReference>
<dbReference type="InterPro" id="IPR001667">
    <property type="entry name" value="DDH_dom"/>
</dbReference>
<dbReference type="AlphaFoldDB" id="A0A4R5W1X2"/>
<dbReference type="PANTHER" id="PTHR30255">
    <property type="entry name" value="SINGLE-STRANDED-DNA-SPECIFIC EXONUCLEASE RECJ"/>
    <property type="match status" value="1"/>
</dbReference>
<dbReference type="SUPFAM" id="SSF64182">
    <property type="entry name" value="DHH phosphoesterases"/>
    <property type="match status" value="1"/>
</dbReference>
<dbReference type="InterPro" id="IPR041122">
    <property type="entry name" value="RecJ_OB"/>
</dbReference>
<dbReference type="GO" id="GO:0003676">
    <property type="term" value="F:nucleic acid binding"/>
    <property type="evidence" value="ECO:0007669"/>
    <property type="project" value="InterPro"/>
</dbReference>
<name>A0A4R5W1X2_9BACI</name>
<dbReference type="Pfam" id="PF02272">
    <property type="entry name" value="DHHA1"/>
    <property type="match status" value="1"/>
</dbReference>
<evidence type="ECO:0000259" key="7">
    <source>
        <dbReference type="Pfam" id="PF02272"/>
    </source>
</evidence>
<dbReference type="Pfam" id="PF17768">
    <property type="entry name" value="RecJ_OB"/>
    <property type="match status" value="1"/>
</dbReference>
<evidence type="ECO:0000313" key="9">
    <source>
        <dbReference type="EMBL" id="TDK65133.1"/>
    </source>
</evidence>
<keyword evidence="4" id="KW-0378">Hydrolase</keyword>
<evidence type="ECO:0000256" key="1">
    <source>
        <dbReference type="ARBA" id="ARBA00005915"/>
    </source>
</evidence>
<organism evidence="9 10">
    <name type="scientific">Bacillus salipaludis</name>
    <dbReference type="NCBI Taxonomy" id="2547811"/>
    <lineage>
        <taxon>Bacteria</taxon>
        <taxon>Bacillati</taxon>
        <taxon>Bacillota</taxon>
        <taxon>Bacilli</taxon>
        <taxon>Bacillales</taxon>
        <taxon>Bacillaceae</taxon>
        <taxon>Bacillus</taxon>
    </lineage>
</organism>
<dbReference type="InterPro" id="IPR004610">
    <property type="entry name" value="RecJ"/>
</dbReference>
<protein>
    <recommendedName>
        <fullName evidence="2">Single-stranded-DNA-specific exonuclease RecJ</fullName>
    </recommendedName>
</protein>
<keyword evidence="5 9" id="KW-0269">Exonuclease</keyword>
<dbReference type="NCBIfam" id="TIGR00644">
    <property type="entry name" value="recJ"/>
    <property type="match status" value="1"/>
</dbReference>
<evidence type="ECO:0000256" key="4">
    <source>
        <dbReference type="ARBA" id="ARBA00022801"/>
    </source>
</evidence>
<evidence type="ECO:0000313" key="10">
    <source>
        <dbReference type="Proteomes" id="UP000295132"/>
    </source>
</evidence>
<comment type="caution">
    <text evidence="9">The sequence shown here is derived from an EMBL/GenBank/DDBJ whole genome shotgun (WGS) entry which is preliminary data.</text>
</comment>
<dbReference type="GO" id="GO:0006281">
    <property type="term" value="P:DNA repair"/>
    <property type="evidence" value="ECO:0007669"/>
    <property type="project" value="InterPro"/>
</dbReference>
<dbReference type="PANTHER" id="PTHR30255:SF2">
    <property type="entry name" value="SINGLE-STRANDED-DNA-SPECIFIC EXONUCLEASE RECJ"/>
    <property type="match status" value="1"/>
</dbReference>
<evidence type="ECO:0000256" key="3">
    <source>
        <dbReference type="ARBA" id="ARBA00022722"/>
    </source>
</evidence>
<gene>
    <name evidence="9" type="primary">recJ</name>
    <name evidence="9" type="ORF">E2K98_02525</name>
</gene>
<dbReference type="InterPro" id="IPR038763">
    <property type="entry name" value="DHH_sf"/>
</dbReference>
<dbReference type="InterPro" id="IPR051673">
    <property type="entry name" value="SSDNA_exonuclease_RecJ"/>
</dbReference>
<proteinExistence type="inferred from homology"/>
<feature type="domain" description="RecJ OB" evidence="8">
    <location>
        <begin position="454"/>
        <end position="535"/>
    </location>
</feature>
<comment type="similarity">
    <text evidence="1">Belongs to the RecJ family.</text>
</comment>
<dbReference type="Gene3D" id="3.10.310.30">
    <property type="match status" value="1"/>
</dbReference>
<evidence type="ECO:0000259" key="6">
    <source>
        <dbReference type="Pfam" id="PF01368"/>
    </source>
</evidence>
<keyword evidence="3" id="KW-0540">Nuclease</keyword>
<accession>A0A4R5W1X2</accession>
<dbReference type="Gene3D" id="3.90.1640.30">
    <property type="match status" value="1"/>
</dbReference>
<dbReference type="GO" id="GO:0006310">
    <property type="term" value="P:DNA recombination"/>
    <property type="evidence" value="ECO:0007669"/>
    <property type="project" value="InterPro"/>
</dbReference>
<evidence type="ECO:0000256" key="2">
    <source>
        <dbReference type="ARBA" id="ARBA00019841"/>
    </source>
</evidence>
<evidence type="ECO:0000259" key="8">
    <source>
        <dbReference type="Pfam" id="PF17768"/>
    </source>
</evidence>
<dbReference type="Pfam" id="PF01368">
    <property type="entry name" value="DHH"/>
    <property type="match status" value="1"/>
</dbReference>
<dbReference type="RefSeq" id="WP_133332712.1">
    <property type="nucleotide sequence ID" value="NZ_SMYO01000001.1"/>
</dbReference>
<dbReference type="GO" id="GO:0008409">
    <property type="term" value="F:5'-3' exonuclease activity"/>
    <property type="evidence" value="ECO:0007669"/>
    <property type="project" value="InterPro"/>
</dbReference>
<evidence type="ECO:0000256" key="5">
    <source>
        <dbReference type="ARBA" id="ARBA00022839"/>
    </source>
</evidence>